<evidence type="ECO:0000256" key="2">
    <source>
        <dbReference type="ARBA" id="ARBA00022679"/>
    </source>
</evidence>
<dbReference type="InterPro" id="IPR000123">
    <property type="entry name" value="Reverse_transcriptase_msDNA"/>
</dbReference>
<dbReference type="InterPro" id="IPR000477">
    <property type="entry name" value="RT_dom"/>
</dbReference>
<dbReference type="GO" id="GO:0003964">
    <property type="term" value="F:RNA-directed DNA polymerase activity"/>
    <property type="evidence" value="ECO:0007669"/>
    <property type="project" value="UniProtKB-KW"/>
</dbReference>
<keyword evidence="6 11" id="KW-0695">RNA-directed DNA polymerase</keyword>
<dbReference type="SUPFAM" id="SSF56672">
    <property type="entry name" value="DNA/RNA polymerases"/>
    <property type="match status" value="1"/>
</dbReference>
<comment type="similarity">
    <text evidence="8">Belongs to the bacterial reverse transcriptase family.</text>
</comment>
<comment type="catalytic activity">
    <reaction evidence="9">
        <text>DNA(n) + a 2'-deoxyribonucleoside 5'-triphosphate = DNA(n+1) + diphosphate</text>
        <dbReference type="Rhea" id="RHEA:22508"/>
        <dbReference type="Rhea" id="RHEA-COMP:17339"/>
        <dbReference type="Rhea" id="RHEA-COMP:17340"/>
        <dbReference type="ChEBI" id="CHEBI:33019"/>
        <dbReference type="ChEBI" id="CHEBI:61560"/>
        <dbReference type="ChEBI" id="CHEBI:173112"/>
        <dbReference type="EC" id="2.7.7.49"/>
    </reaction>
</comment>
<keyword evidence="4" id="KW-0479">Metal-binding</keyword>
<sequence length="477" mass="53472">MSRVAFPRKTAHASRDSLKALRSFSLRMTIKKLTVLALADTMLASERNLDSLIAACGRVFGAPPPWASEVCAALIERTGENFYYFSRHEIAGILLQLLSHDNADDDDGDDEAPEPMELPPVRRYCIDPPIRPPRDAWLAALALPELRTVGDLAAWLDEPVGALEWFADQWRLAGDKESRLQHYHYRWVPKRSGGLRLIEIPKERLRSIQQKILRQILDPLPPHPAAHGFRRGHSCLTHATLHAGRHVVIRMDLKDFFPSVQLSRIHALFEKLGYPDKVAGALARVCVNRAPHGVFRDTHDGASVTWAERQALKSPHLPQGSPCSPALANLCAYRLDVRLEALAQAMGASYSRYADDLAFSGDRDFARAAERFHIQVAAIALEEGFRINTRKTRLMREGTRQQVTGVVVNAHPNIARDEYDRLKATLTNCVRHGPATQNRDSHPDFRAYLAGRISYVKMVNASRAVKLQRLLATVAWA</sequence>
<evidence type="ECO:0000313" key="11">
    <source>
        <dbReference type="EMBL" id="MQA21555.1"/>
    </source>
</evidence>
<comment type="caution">
    <text evidence="11">The sequence shown here is derived from an EMBL/GenBank/DDBJ whole genome shotgun (WGS) entry which is preliminary data.</text>
</comment>
<keyword evidence="2" id="KW-0808">Transferase</keyword>
<dbReference type="GO" id="GO:0003723">
    <property type="term" value="F:RNA binding"/>
    <property type="evidence" value="ECO:0007669"/>
    <property type="project" value="InterPro"/>
</dbReference>
<protein>
    <recommendedName>
        <fullName evidence="1">RNA-directed DNA polymerase</fullName>
        <ecNumber evidence="1">2.7.7.49</ecNumber>
    </recommendedName>
</protein>
<dbReference type="AlphaFoldDB" id="A0A843SAP4"/>
<gene>
    <name evidence="11" type="ORF">GEV01_18705</name>
</gene>
<dbReference type="PANTHER" id="PTHR34047">
    <property type="entry name" value="NUCLEAR INTRON MATURASE 1, MITOCHONDRIAL-RELATED"/>
    <property type="match status" value="1"/>
</dbReference>
<reference evidence="11 12" key="1">
    <citation type="submission" date="2019-10" db="EMBL/GenBank/DDBJ databases">
        <title>Two novel species isolated from a subtropical stream in China.</title>
        <authorList>
            <person name="Lu H."/>
        </authorList>
    </citation>
    <scope>NUCLEOTIDE SEQUENCE [LARGE SCALE GENOMIC DNA]</scope>
    <source>
        <strain evidence="11 12">FT103W</strain>
    </source>
</reference>
<evidence type="ECO:0000256" key="8">
    <source>
        <dbReference type="ARBA" id="ARBA00034120"/>
    </source>
</evidence>
<feature type="domain" description="Reverse transcriptase" evidence="10">
    <location>
        <begin position="169"/>
        <end position="408"/>
    </location>
</feature>
<dbReference type="PRINTS" id="PR00866">
    <property type="entry name" value="RNADNAPOLMS"/>
</dbReference>
<keyword evidence="12" id="KW-1185">Reference proteome</keyword>
<dbReference type="CDD" id="cd03487">
    <property type="entry name" value="RT_Bac_retron_II"/>
    <property type="match status" value="1"/>
</dbReference>
<dbReference type="PANTHER" id="PTHR34047:SF7">
    <property type="entry name" value="RNA-DIRECTED DNA POLYMERASE"/>
    <property type="match status" value="1"/>
</dbReference>
<organism evidence="11 12">
    <name type="scientific">Rugamonas rivuli</name>
    <dbReference type="NCBI Taxonomy" id="2743358"/>
    <lineage>
        <taxon>Bacteria</taxon>
        <taxon>Pseudomonadati</taxon>
        <taxon>Pseudomonadota</taxon>
        <taxon>Betaproteobacteria</taxon>
        <taxon>Burkholderiales</taxon>
        <taxon>Oxalobacteraceae</taxon>
        <taxon>Telluria group</taxon>
        <taxon>Rugamonas</taxon>
    </lineage>
</organism>
<name>A0A843SAP4_9BURK</name>
<dbReference type="InterPro" id="IPR043502">
    <property type="entry name" value="DNA/RNA_pol_sf"/>
</dbReference>
<dbReference type="EC" id="2.7.7.49" evidence="1"/>
<dbReference type="InterPro" id="IPR051083">
    <property type="entry name" value="GrpII_Intron_Splice-Mob/Def"/>
</dbReference>
<evidence type="ECO:0000256" key="5">
    <source>
        <dbReference type="ARBA" id="ARBA00022842"/>
    </source>
</evidence>
<evidence type="ECO:0000256" key="1">
    <source>
        <dbReference type="ARBA" id="ARBA00012493"/>
    </source>
</evidence>
<evidence type="ECO:0000313" key="12">
    <source>
        <dbReference type="Proteomes" id="UP000444318"/>
    </source>
</evidence>
<dbReference type="Proteomes" id="UP000444318">
    <property type="component" value="Unassembled WGS sequence"/>
</dbReference>
<accession>A0A843SAP4</accession>
<evidence type="ECO:0000259" key="10">
    <source>
        <dbReference type="PROSITE" id="PS50878"/>
    </source>
</evidence>
<dbReference type="PROSITE" id="PS50878">
    <property type="entry name" value="RT_POL"/>
    <property type="match status" value="1"/>
</dbReference>
<dbReference type="Pfam" id="PF00078">
    <property type="entry name" value="RVT_1"/>
    <property type="match status" value="1"/>
</dbReference>
<evidence type="ECO:0000256" key="6">
    <source>
        <dbReference type="ARBA" id="ARBA00022918"/>
    </source>
</evidence>
<keyword evidence="3" id="KW-0548">Nucleotidyltransferase</keyword>
<evidence type="ECO:0000256" key="9">
    <source>
        <dbReference type="ARBA" id="ARBA00048173"/>
    </source>
</evidence>
<keyword evidence="5" id="KW-0460">Magnesium</keyword>
<dbReference type="GO" id="GO:0051607">
    <property type="term" value="P:defense response to virus"/>
    <property type="evidence" value="ECO:0007669"/>
    <property type="project" value="UniProtKB-KW"/>
</dbReference>
<dbReference type="EMBL" id="WHUF01000005">
    <property type="protein sequence ID" value="MQA21555.1"/>
    <property type="molecule type" value="Genomic_DNA"/>
</dbReference>
<evidence type="ECO:0000256" key="3">
    <source>
        <dbReference type="ARBA" id="ARBA00022695"/>
    </source>
</evidence>
<keyword evidence="7" id="KW-0051">Antiviral defense</keyword>
<proteinExistence type="inferred from homology"/>
<evidence type="ECO:0000256" key="7">
    <source>
        <dbReference type="ARBA" id="ARBA00023118"/>
    </source>
</evidence>
<dbReference type="GO" id="GO:0046872">
    <property type="term" value="F:metal ion binding"/>
    <property type="evidence" value="ECO:0007669"/>
    <property type="project" value="UniProtKB-KW"/>
</dbReference>
<evidence type="ECO:0000256" key="4">
    <source>
        <dbReference type="ARBA" id="ARBA00022723"/>
    </source>
</evidence>